<dbReference type="SUPFAM" id="SSF54001">
    <property type="entry name" value="Cysteine proteinases"/>
    <property type="match status" value="1"/>
</dbReference>
<dbReference type="AlphaFoldDB" id="A0A6A6SYP0"/>
<name>A0A6A6SYP0_9PLEO</name>
<feature type="region of interest" description="Disordered" evidence="7">
    <location>
        <begin position="594"/>
        <end position="617"/>
    </location>
</feature>
<gene>
    <name evidence="9" type="ORF">K491DRAFT_85891</name>
</gene>
<evidence type="ECO:0000256" key="2">
    <source>
        <dbReference type="ARBA" id="ARBA00012759"/>
    </source>
</evidence>
<dbReference type="GO" id="GO:0004843">
    <property type="term" value="F:cysteine-type deubiquitinase activity"/>
    <property type="evidence" value="ECO:0007669"/>
    <property type="project" value="UniProtKB-EC"/>
</dbReference>
<dbReference type="EC" id="3.4.19.12" evidence="2"/>
<evidence type="ECO:0000256" key="3">
    <source>
        <dbReference type="ARBA" id="ARBA00022670"/>
    </source>
</evidence>
<dbReference type="InterPro" id="IPR038765">
    <property type="entry name" value="Papain-like_cys_pep_sf"/>
</dbReference>
<evidence type="ECO:0000256" key="6">
    <source>
        <dbReference type="ARBA" id="ARBA00022807"/>
    </source>
</evidence>
<evidence type="ECO:0000259" key="8">
    <source>
        <dbReference type="PROSITE" id="PS50802"/>
    </source>
</evidence>
<organism evidence="9 10">
    <name type="scientific">Lophiostoma macrostomum CBS 122681</name>
    <dbReference type="NCBI Taxonomy" id="1314788"/>
    <lineage>
        <taxon>Eukaryota</taxon>
        <taxon>Fungi</taxon>
        <taxon>Dikarya</taxon>
        <taxon>Ascomycota</taxon>
        <taxon>Pezizomycotina</taxon>
        <taxon>Dothideomycetes</taxon>
        <taxon>Pleosporomycetidae</taxon>
        <taxon>Pleosporales</taxon>
        <taxon>Lophiostomataceae</taxon>
        <taxon>Lophiostoma</taxon>
    </lineage>
</organism>
<proteinExistence type="predicted"/>
<evidence type="ECO:0000313" key="10">
    <source>
        <dbReference type="Proteomes" id="UP000799324"/>
    </source>
</evidence>
<comment type="catalytic activity">
    <reaction evidence="1">
        <text>Thiol-dependent hydrolysis of ester, thioester, amide, peptide and isopeptide bonds formed by the C-terminal Gly of ubiquitin (a 76-residue protein attached to proteins as an intracellular targeting signal).</text>
        <dbReference type="EC" id="3.4.19.12"/>
    </reaction>
</comment>
<dbReference type="PROSITE" id="PS50802">
    <property type="entry name" value="OTU"/>
    <property type="match status" value="1"/>
</dbReference>
<dbReference type="EMBL" id="MU004421">
    <property type="protein sequence ID" value="KAF2651608.1"/>
    <property type="molecule type" value="Genomic_DNA"/>
</dbReference>
<dbReference type="GO" id="GO:0005634">
    <property type="term" value="C:nucleus"/>
    <property type="evidence" value="ECO:0007669"/>
    <property type="project" value="TreeGrafter"/>
</dbReference>
<feature type="region of interest" description="Disordered" evidence="7">
    <location>
        <begin position="107"/>
        <end position="127"/>
    </location>
</feature>
<dbReference type="PANTHER" id="PTHR12931">
    <property type="entry name" value="UBIQUITIN THIOLESTERASE PROTEIN OTUB"/>
    <property type="match status" value="1"/>
</dbReference>
<keyword evidence="10" id="KW-1185">Reference proteome</keyword>
<dbReference type="Gene3D" id="3.30.200.60">
    <property type="entry name" value="Peptidase C65 Otubain, subdomain 1"/>
    <property type="match status" value="1"/>
</dbReference>
<sequence>MSRPQVLNGFHHYGQQQQQQPPFDGLLHLQHAAHAHAHTHAPGPMYRPLPVPSLPMRAPEHPAAGYNHQHTGHHGRTSTVPMSDPAYLAADDELAQLQKLSNEYEPETTVSAERRAQRAACSVPTRAPRAKPRLRGLLLPALRAFHPPSATDTPQGPLVGERQSSSAIATEYANADPVYRVKTAALPSKYAYFRTCRGDGHCGWRAIAFTYYEAMLRAGDVLKFEEEEARLTSMHNLLNLAGFSEDIYEDFVEEAFGLLQKLAGSVRAMDGAAADILLQTFNDFGTAMAIITYFKLLASAWIQSNPNEYQPFLLDYPDLKTYCQHNIEASNCEIDHVAMAALAEAMVKPAGFGLEVLYLDRSPGAEINNTYRVDGVGPDGYPSANAPTMRLLYRPGHYDILYKAEDFPPPVASQGPIHVALAGYTDGFVPNSLSSSGITDVMAFIPGLSYPAGLGQRWPPVSYDYTPNPAPQTQVAPVPAYTPAPTPAVPVASNHQEYVAPVHASHVNHHPPTNHHTLHLEPPVTLPIHPPPAPPPLSIERAPPVSVERGGPFRPSMYEFEPGYGAGQVHSLPFQTSIFRNSHYNTAHFLNPDFQPEEWSPDSEYSTNRGRHKSTSQ</sequence>
<keyword evidence="6" id="KW-0788">Thiol protease</keyword>
<dbReference type="Proteomes" id="UP000799324">
    <property type="component" value="Unassembled WGS sequence"/>
</dbReference>
<accession>A0A6A6SYP0</accession>
<protein>
    <recommendedName>
        <fullName evidence="2">ubiquitinyl hydrolase 1</fullName>
        <ecNumber evidence="2">3.4.19.12</ecNumber>
    </recommendedName>
</protein>
<dbReference type="Gene3D" id="1.20.1300.20">
    <property type="entry name" value="Peptidase C65 Otubain, subdomain 2"/>
    <property type="match status" value="1"/>
</dbReference>
<evidence type="ECO:0000256" key="5">
    <source>
        <dbReference type="ARBA" id="ARBA00022801"/>
    </source>
</evidence>
<dbReference type="InterPro" id="IPR003323">
    <property type="entry name" value="OTU_dom"/>
</dbReference>
<dbReference type="CDD" id="cd22749">
    <property type="entry name" value="Otubain_C65"/>
    <property type="match status" value="1"/>
</dbReference>
<keyword evidence="3" id="KW-0645">Protease</keyword>
<dbReference type="InterPro" id="IPR019400">
    <property type="entry name" value="Peptidase_C65_otubain"/>
</dbReference>
<dbReference type="InterPro" id="IPR042467">
    <property type="entry name" value="Peptidase_C65_otubain_sub2"/>
</dbReference>
<evidence type="ECO:0000256" key="4">
    <source>
        <dbReference type="ARBA" id="ARBA00022786"/>
    </source>
</evidence>
<evidence type="ECO:0000256" key="1">
    <source>
        <dbReference type="ARBA" id="ARBA00000707"/>
    </source>
</evidence>
<dbReference type="OrthoDB" id="18915at2759"/>
<keyword evidence="5" id="KW-0378">Hydrolase</keyword>
<feature type="domain" description="OTU" evidence="8">
    <location>
        <begin position="191"/>
        <end position="404"/>
    </location>
</feature>
<dbReference type="GO" id="GO:0071108">
    <property type="term" value="P:protein K48-linked deubiquitination"/>
    <property type="evidence" value="ECO:0007669"/>
    <property type="project" value="TreeGrafter"/>
</dbReference>
<reference evidence="9" key="1">
    <citation type="journal article" date="2020" name="Stud. Mycol.">
        <title>101 Dothideomycetes genomes: a test case for predicting lifestyles and emergence of pathogens.</title>
        <authorList>
            <person name="Haridas S."/>
            <person name="Albert R."/>
            <person name="Binder M."/>
            <person name="Bloem J."/>
            <person name="Labutti K."/>
            <person name="Salamov A."/>
            <person name="Andreopoulos B."/>
            <person name="Baker S."/>
            <person name="Barry K."/>
            <person name="Bills G."/>
            <person name="Bluhm B."/>
            <person name="Cannon C."/>
            <person name="Castanera R."/>
            <person name="Culley D."/>
            <person name="Daum C."/>
            <person name="Ezra D."/>
            <person name="Gonzalez J."/>
            <person name="Henrissat B."/>
            <person name="Kuo A."/>
            <person name="Liang C."/>
            <person name="Lipzen A."/>
            <person name="Lutzoni F."/>
            <person name="Magnuson J."/>
            <person name="Mondo S."/>
            <person name="Nolan M."/>
            <person name="Ohm R."/>
            <person name="Pangilinan J."/>
            <person name="Park H.-J."/>
            <person name="Ramirez L."/>
            <person name="Alfaro M."/>
            <person name="Sun H."/>
            <person name="Tritt A."/>
            <person name="Yoshinaga Y."/>
            <person name="Zwiers L.-H."/>
            <person name="Turgeon B."/>
            <person name="Goodwin S."/>
            <person name="Spatafora J."/>
            <person name="Crous P."/>
            <person name="Grigoriev I."/>
        </authorList>
    </citation>
    <scope>NUCLEOTIDE SEQUENCE</scope>
    <source>
        <strain evidence="9">CBS 122681</strain>
    </source>
</reference>
<dbReference type="PANTHER" id="PTHR12931:SF15">
    <property type="entry name" value="UBIQUITIN THIOESTERASE OTUBAIN-LIKE"/>
    <property type="match status" value="1"/>
</dbReference>
<keyword evidence="4" id="KW-0833">Ubl conjugation pathway</keyword>
<dbReference type="InterPro" id="IPR042468">
    <property type="entry name" value="Peptidase_C65_otubain_sub1"/>
</dbReference>
<dbReference type="GO" id="GO:0006508">
    <property type="term" value="P:proteolysis"/>
    <property type="evidence" value="ECO:0007669"/>
    <property type="project" value="UniProtKB-KW"/>
</dbReference>
<evidence type="ECO:0000313" key="9">
    <source>
        <dbReference type="EMBL" id="KAF2651608.1"/>
    </source>
</evidence>
<evidence type="ECO:0000256" key="7">
    <source>
        <dbReference type="SAM" id="MobiDB-lite"/>
    </source>
</evidence>
<dbReference type="Pfam" id="PF10275">
    <property type="entry name" value="Peptidase_C65"/>
    <property type="match status" value="1"/>
</dbReference>
<dbReference type="GO" id="GO:0043130">
    <property type="term" value="F:ubiquitin binding"/>
    <property type="evidence" value="ECO:0007669"/>
    <property type="project" value="TreeGrafter"/>
</dbReference>